<organism evidence="4 5">
    <name type="scientific">Albula goreensis</name>
    <dbReference type="NCBI Taxonomy" id="1534307"/>
    <lineage>
        <taxon>Eukaryota</taxon>
        <taxon>Metazoa</taxon>
        <taxon>Chordata</taxon>
        <taxon>Craniata</taxon>
        <taxon>Vertebrata</taxon>
        <taxon>Euteleostomi</taxon>
        <taxon>Actinopterygii</taxon>
        <taxon>Neopterygii</taxon>
        <taxon>Teleostei</taxon>
        <taxon>Albuliformes</taxon>
        <taxon>Albulidae</taxon>
        <taxon>Albula</taxon>
    </lineage>
</organism>
<dbReference type="GO" id="GO:0070374">
    <property type="term" value="P:positive regulation of ERK1 and ERK2 cascade"/>
    <property type="evidence" value="ECO:0007669"/>
    <property type="project" value="TreeGrafter"/>
</dbReference>
<dbReference type="InterPro" id="IPR013783">
    <property type="entry name" value="Ig-like_fold"/>
</dbReference>
<dbReference type="GO" id="GO:1990782">
    <property type="term" value="F:protein tyrosine kinase binding"/>
    <property type="evidence" value="ECO:0007669"/>
    <property type="project" value="TreeGrafter"/>
</dbReference>
<dbReference type="EMBL" id="JAERUA010000007">
    <property type="protein sequence ID" value="KAI1897283.1"/>
    <property type="molecule type" value="Genomic_DNA"/>
</dbReference>
<dbReference type="InterPro" id="IPR013106">
    <property type="entry name" value="Ig_V-set"/>
</dbReference>
<dbReference type="GO" id="GO:0009897">
    <property type="term" value="C:external side of plasma membrane"/>
    <property type="evidence" value="ECO:0007669"/>
    <property type="project" value="TreeGrafter"/>
</dbReference>
<dbReference type="SUPFAM" id="SSF48726">
    <property type="entry name" value="Immunoglobulin"/>
    <property type="match status" value="1"/>
</dbReference>
<keyword evidence="2" id="KW-0472">Membrane</keyword>
<dbReference type="InterPro" id="IPR007110">
    <property type="entry name" value="Ig-like_dom"/>
</dbReference>
<dbReference type="PANTHER" id="PTHR11422">
    <property type="entry name" value="T-CELL SURFACE GLYCOPROTEIN CD4"/>
    <property type="match status" value="1"/>
</dbReference>
<dbReference type="InterPro" id="IPR036179">
    <property type="entry name" value="Ig-like_dom_sf"/>
</dbReference>
<name>A0A8T3DJ19_9TELE</name>
<proteinExistence type="predicted"/>
<feature type="region of interest" description="Disordered" evidence="1">
    <location>
        <begin position="234"/>
        <end position="270"/>
    </location>
</feature>
<feature type="transmembrane region" description="Helical" evidence="2">
    <location>
        <begin position="21"/>
        <end position="40"/>
    </location>
</feature>
<dbReference type="Pfam" id="PF07686">
    <property type="entry name" value="V-set"/>
    <property type="match status" value="1"/>
</dbReference>
<keyword evidence="2" id="KW-0812">Transmembrane</keyword>
<evidence type="ECO:0000313" key="4">
    <source>
        <dbReference type="EMBL" id="KAI1897283.1"/>
    </source>
</evidence>
<evidence type="ECO:0000259" key="3">
    <source>
        <dbReference type="PROSITE" id="PS50835"/>
    </source>
</evidence>
<evidence type="ECO:0000256" key="1">
    <source>
        <dbReference type="SAM" id="MobiDB-lite"/>
    </source>
</evidence>
<dbReference type="PANTHER" id="PTHR11422:SF5">
    <property type="entry name" value="DIVERSE IMMUNOGLOBULIN DOMAIN-CONTAINING PROTEIN 1.1 ISOFORM X1-RELATED"/>
    <property type="match status" value="1"/>
</dbReference>
<dbReference type="GO" id="GO:0045121">
    <property type="term" value="C:membrane raft"/>
    <property type="evidence" value="ECO:0007669"/>
    <property type="project" value="TreeGrafter"/>
</dbReference>
<reference evidence="4" key="1">
    <citation type="submission" date="2021-01" db="EMBL/GenBank/DDBJ databases">
        <authorList>
            <person name="Zahm M."/>
            <person name="Roques C."/>
            <person name="Cabau C."/>
            <person name="Klopp C."/>
            <person name="Donnadieu C."/>
            <person name="Jouanno E."/>
            <person name="Lampietro C."/>
            <person name="Louis A."/>
            <person name="Herpin A."/>
            <person name="Echchiki A."/>
            <person name="Berthelot C."/>
            <person name="Parey E."/>
            <person name="Roest-Crollius H."/>
            <person name="Braasch I."/>
            <person name="Postlethwait J."/>
            <person name="Bobe J."/>
            <person name="Montfort J."/>
            <person name="Bouchez O."/>
            <person name="Begum T."/>
            <person name="Mejri S."/>
            <person name="Adams A."/>
            <person name="Chen W.-J."/>
            <person name="Guiguen Y."/>
        </authorList>
    </citation>
    <scope>NUCLEOTIDE SEQUENCE</scope>
    <source>
        <tissue evidence="4">Blood</tissue>
    </source>
</reference>
<dbReference type="PROSITE" id="PS50835">
    <property type="entry name" value="IG_LIKE"/>
    <property type="match status" value="1"/>
</dbReference>
<feature type="compositionally biased region" description="Polar residues" evidence="1">
    <location>
        <begin position="236"/>
        <end position="261"/>
    </location>
</feature>
<dbReference type="InterPro" id="IPR003599">
    <property type="entry name" value="Ig_sub"/>
</dbReference>
<dbReference type="OrthoDB" id="8869347at2759"/>
<feature type="domain" description="Ig-like" evidence="3">
    <location>
        <begin position="50"/>
        <end position="122"/>
    </location>
</feature>
<gene>
    <name evidence="4" type="ORF">AGOR_G00081720</name>
</gene>
<comment type="caution">
    <text evidence="4">The sequence shown here is derived from an EMBL/GenBank/DDBJ whole genome shotgun (WGS) entry which is preliminary data.</text>
</comment>
<dbReference type="GO" id="GO:0035723">
    <property type="term" value="P:interleukin-15-mediated signaling pathway"/>
    <property type="evidence" value="ECO:0007669"/>
    <property type="project" value="TreeGrafter"/>
</dbReference>
<dbReference type="AlphaFoldDB" id="A0A8T3DJ19"/>
<keyword evidence="2" id="KW-1133">Transmembrane helix</keyword>
<dbReference type="GO" id="GO:0042110">
    <property type="term" value="P:T cell activation"/>
    <property type="evidence" value="ECO:0007669"/>
    <property type="project" value="TreeGrafter"/>
</dbReference>
<dbReference type="Proteomes" id="UP000829720">
    <property type="component" value="Unassembled WGS sequence"/>
</dbReference>
<evidence type="ECO:0000256" key="2">
    <source>
        <dbReference type="SAM" id="Phobius"/>
    </source>
</evidence>
<protein>
    <recommendedName>
        <fullName evidence="3">Ig-like domain-containing protein</fullName>
    </recommendedName>
</protein>
<sequence>MSHRDTQRHRGVLERMDRQTVLLLHLVLITAHLYTGVGTYDTVGVYYRVGDDAILPCGNAVYPNCSSTTWNYNKHSSTTTTELVELGKIKDRKEAGRLRVGSNCSLHISNVHTEHAGSYTCRQYLYEGAGQYGGDAPVRLSVLSISLSSPVTELKSGSTVTLHCLLYTPEGPGQYNFCEDNKDHFCSISTHLLIYSISTHLPIYSRYHCWYSAWLCDSVFGCGCDSHIQEKRNRSHPTANQDSGQNADNVTYSDINHSNRTTRLRDKESAEELTEYATINTAH</sequence>
<dbReference type="GO" id="GO:0042289">
    <property type="term" value="F:MHC class II protein binding"/>
    <property type="evidence" value="ECO:0007669"/>
    <property type="project" value="TreeGrafter"/>
</dbReference>
<keyword evidence="5" id="KW-1185">Reference proteome</keyword>
<dbReference type="Gene3D" id="2.60.40.10">
    <property type="entry name" value="Immunoglobulins"/>
    <property type="match status" value="1"/>
</dbReference>
<dbReference type="SMART" id="SM00409">
    <property type="entry name" value="IG"/>
    <property type="match status" value="1"/>
</dbReference>
<evidence type="ECO:0000313" key="5">
    <source>
        <dbReference type="Proteomes" id="UP000829720"/>
    </source>
</evidence>
<accession>A0A8T3DJ19</accession>